<name>A0A6L6WJL2_9RHOB</name>
<dbReference type="RefSeq" id="WP_157023468.1">
    <property type="nucleotide sequence ID" value="NZ_WQLV01000009.1"/>
</dbReference>
<sequence length="53" mass="5593">MAIVLSQSACTAAVLATGAADPFYSAVDDAAERRVQEEYRQSIPASTSPMTML</sequence>
<reference evidence="1 2" key="1">
    <citation type="submission" date="2019-12" db="EMBL/GenBank/DDBJ databases">
        <authorList>
            <person name="Zhang Y.-J."/>
        </authorList>
    </citation>
    <scope>NUCLEOTIDE SEQUENCE [LARGE SCALE GENOMIC DNA]</scope>
    <source>
        <strain evidence="1 2">CY05</strain>
    </source>
</reference>
<evidence type="ECO:0000313" key="2">
    <source>
        <dbReference type="Proteomes" id="UP000478892"/>
    </source>
</evidence>
<organism evidence="1 2">
    <name type="scientific">Parasedimentitalea huanghaiensis</name>
    <dbReference type="NCBI Taxonomy" id="2682100"/>
    <lineage>
        <taxon>Bacteria</taxon>
        <taxon>Pseudomonadati</taxon>
        <taxon>Pseudomonadota</taxon>
        <taxon>Alphaproteobacteria</taxon>
        <taxon>Rhodobacterales</taxon>
        <taxon>Paracoccaceae</taxon>
        <taxon>Parasedimentitalea</taxon>
    </lineage>
</organism>
<evidence type="ECO:0000313" key="1">
    <source>
        <dbReference type="EMBL" id="MVO17159.1"/>
    </source>
</evidence>
<gene>
    <name evidence="1" type="ORF">GO984_15205</name>
</gene>
<dbReference type="Proteomes" id="UP000478892">
    <property type="component" value="Unassembled WGS sequence"/>
</dbReference>
<dbReference type="AlphaFoldDB" id="A0A6L6WJL2"/>
<protein>
    <submittedName>
        <fullName evidence="1">Uncharacterized protein</fullName>
    </submittedName>
</protein>
<comment type="caution">
    <text evidence="1">The sequence shown here is derived from an EMBL/GenBank/DDBJ whole genome shotgun (WGS) entry which is preliminary data.</text>
</comment>
<proteinExistence type="predicted"/>
<dbReference type="EMBL" id="WQLV01000009">
    <property type="protein sequence ID" value="MVO17159.1"/>
    <property type="molecule type" value="Genomic_DNA"/>
</dbReference>
<keyword evidence="2" id="KW-1185">Reference proteome</keyword>
<accession>A0A6L6WJL2</accession>